<dbReference type="InterPro" id="IPR036873">
    <property type="entry name" value="Rhodanese-like_dom_sf"/>
</dbReference>
<dbReference type="Pfam" id="PF00581">
    <property type="entry name" value="Rhodanese"/>
    <property type="match status" value="1"/>
</dbReference>
<keyword evidence="3" id="KW-1185">Reference proteome</keyword>
<accession>A0ABU5SAE1</accession>
<dbReference type="PANTHER" id="PTHR43031">
    <property type="entry name" value="FAD-DEPENDENT OXIDOREDUCTASE"/>
    <property type="match status" value="1"/>
</dbReference>
<dbReference type="CDD" id="cd00158">
    <property type="entry name" value="RHOD"/>
    <property type="match status" value="1"/>
</dbReference>
<organism evidence="2 3">
    <name type="scientific">Arcicella gelida</name>
    <dbReference type="NCBI Taxonomy" id="2984195"/>
    <lineage>
        <taxon>Bacteria</taxon>
        <taxon>Pseudomonadati</taxon>
        <taxon>Bacteroidota</taxon>
        <taxon>Cytophagia</taxon>
        <taxon>Cytophagales</taxon>
        <taxon>Flectobacillaceae</taxon>
        <taxon>Arcicella</taxon>
    </lineage>
</organism>
<dbReference type="SUPFAM" id="SSF52821">
    <property type="entry name" value="Rhodanese/Cell cycle control phosphatase"/>
    <property type="match status" value="1"/>
</dbReference>
<dbReference type="InterPro" id="IPR050229">
    <property type="entry name" value="GlpE_sulfurtransferase"/>
</dbReference>
<feature type="domain" description="Rhodanese" evidence="1">
    <location>
        <begin position="14"/>
        <end position="96"/>
    </location>
</feature>
<protein>
    <submittedName>
        <fullName evidence="2">Rhodanese-like domain-containing protein</fullName>
    </submittedName>
</protein>
<dbReference type="PROSITE" id="PS50206">
    <property type="entry name" value="RHODANESE_3"/>
    <property type="match status" value="1"/>
</dbReference>
<dbReference type="PANTHER" id="PTHR43031:SF16">
    <property type="entry name" value="OXIDOREDUCTASE"/>
    <property type="match status" value="1"/>
</dbReference>
<dbReference type="EMBL" id="JAYGIL010000036">
    <property type="protein sequence ID" value="MEA5405449.1"/>
    <property type="molecule type" value="Genomic_DNA"/>
</dbReference>
<sequence length="97" mass="11018">MNSSSITPTEFKERLATLRILDIRTPYEIEDFDIGGMQIPLDELLLSVEKIAHLKEEEIIIVCYSGLQSEIARKILAKKGFQHLRNLEGGLEAYLSL</sequence>
<dbReference type="Proteomes" id="UP001303899">
    <property type="component" value="Unassembled WGS sequence"/>
</dbReference>
<reference evidence="2 3" key="1">
    <citation type="submission" date="2023-12" db="EMBL/GenBank/DDBJ databases">
        <title>Novel species of the genus Arcicella isolated from rivers.</title>
        <authorList>
            <person name="Lu H."/>
        </authorList>
    </citation>
    <scope>NUCLEOTIDE SEQUENCE [LARGE SCALE GENOMIC DNA]</scope>
    <source>
        <strain evidence="2 3">DC2W</strain>
    </source>
</reference>
<evidence type="ECO:0000313" key="2">
    <source>
        <dbReference type="EMBL" id="MEA5405449.1"/>
    </source>
</evidence>
<dbReference type="RefSeq" id="WP_323698854.1">
    <property type="nucleotide sequence ID" value="NZ_JAYGIL010000036.1"/>
</dbReference>
<comment type="caution">
    <text evidence="2">The sequence shown here is derived from an EMBL/GenBank/DDBJ whole genome shotgun (WGS) entry which is preliminary data.</text>
</comment>
<name>A0ABU5SAE1_9BACT</name>
<gene>
    <name evidence="2" type="ORF">VB776_21095</name>
</gene>
<dbReference type="Gene3D" id="3.40.250.10">
    <property type="entry name" value="Rhodanese-like domain"/>
    <property type="match status" value="1"/>
</dbReference>
<proteinExistence type="predicted"/>
<evidence type="ECO:0000313" key="3">
    <source>
        <dbReference type="Proteomes" id="UP001303899"/>
    </source>
</evidence>
<dbReference type="InterPro" id="IPR001763">
    <property type="entry name" value="Rhodanese-like_dom"/>
</dbReference>
<evidence type="ECO:0000259" key="1">
    <source>
        <dbReference type="PROSITE" id="PS50206"/>
    </source>
</evidence>